<gene>
    <name evidence="2" type="ORF">Micbo1qcDRAFT_3059</name>
</gene>
<feature type="region of interest" description="Disordered" evidence="1">
    <location>
        <begin position="466"/>
        <end position="489"/>
    </location>
</feature>
<feature type="compositionally biased region" description="Pro residues" evidence="1">
    <location>
        <begin position="152"/>
        <end position="161"/>
    </location>
</feature>
<dbReference type="InParanoid" id="A0A136JI10"/>
<dbReference type="InterPro" id="IPR021838">
    <property type="entry name" value="DUF3431"/>
</dbReference>
<reference evidence="3" key="1">
    <citation type="submission" date="2016-02" db="EMBL/GenBank/DDBJ databases">
        <title>Draft genome sequence of Microdochium bolleyi, a fungal endophyte of beachgrass.</title>
        <authorList>
            <consortium name="DOE Joint Genome Institute"/>
            <person name="David A.S."/>
            <person name="May G."/>
            <person name="Haridas S."/>
            <person name="Lim J."/>
            <person name="Wang M."/>
            <person name="Labutti K."/>
            <person name="Lipzen A."/>
            <person name="Barry K."/>
            <person name="Grigoriev I.V."/>
        </authorList>
    </citation>
    <scope>NUCLEOTIDE SEQUENCE [LARGE SCALE GENOMIC DNA]</scope>
    <source>
        <strain evidence="3">J235TASD1</strain>
    </source>
</reference>
<organism evidence="2 3">
    <name type="scientific">Microdochium bolleyi</name>
    <dbReference type="NCBI Taxonomy" id="196109"/>
    <lineage>
        <taxon>Eukaryota</taxon>
        <taxon>Fungi</taxon>
        <taxon>Dikarya</taxon>
        <taxon>Ascomycota</taxon>
        <taxon>Pezizomycotina</taxon>
        <taxon>Sordariomycetes</taxon>
        <taxon>Xylariomycetidae</taxon>
        <taxon>Xylariales</taxon>
        <taxon>Microdochiaceae</taxon>
        <taxon>Microdochium</taxon>
    </lineage>
</organism>
<dbReference type="AlphaFoldDB" id="A0A136JI10"/>
<keyword evidence="3" id="KW-1185">Reference proteome</keyword>
<dbReference type="STRING" id="196109.A0A136JI10"/>
<dbReference type="EMBL" id="KQ964245">
    <property type="protein sequence ID" value="KXJ96780.1"/>
    <property type="molecule type" value="Genomic_DNA"/>
</dbReference>
<feature type="compositionally biased region" description="Low complexity" evidence="1">
    <location>
        <begin position="68"/>
        <end position="79"/>
    </location>
</feature>
<feature type="region of interest" description="Disordered" evidence="1">
    <location>
        <begin position="152"/>
        <end position="205"/>
    </location>
</feature>
<dbReference type="PANTHER" id="PTHR37490:SF3">
    <property type="entry name" value="DUF3431 DOMAIN CONTAINING PROTEIN"/>
    <property type="match status" value="1"/>
</dbReference>
<evidence type="ECO:0000313" key="2">
    <source>
        <dbReference type="EMBL" id="KXJ96780.1"/>
    </source>
</evidence>
<sequence>MGLGMKRTKQRVFLLLAFVLASAYFFAFSPSSQIVIAQGREAFTTTADRLQSYATSAKNGNNVQTGEQPAAKAKSPEQAAPAAAAEAVVAPAAKSPAHVYDDVQMGQASMVVQRQNFTVTVVLAKEADADIDWVKQDLPGVPFMIYNIEPAHGPPPAPIQPVGPGKSATNKQQHPARDTKLPALTISRRNTPPSSPPSPPQDAKENLIRGVDVVAYLTYIVDHYDSLPDIVVFARGAQRKPQHWDIIGEDLPATLKRLNGLLVWEEGFVNLYCDPRNNCPRWRRNQRKFANDNELRDYQIFNAAWNSLNPGIPFPKEVGQPGGNQFAVTGGRIRYAKTRAEWAQYRDWVVDRAQDLSADQSSRVWEYMWPYVFRNRGMICRKAASCYCDTYGVCLGGDEAAEDIARKKDGQVRLIERYHAARARGADSKEWANSIDRLRREIFLLMRKGSVHTDKWISIVGSKPLDVEEDKERPAKGSSKGGKKKSGKS</sequence>
<dbReference type="PANTHER" id="PTHR37490">
    <property type="entry name" value="EXPRESSED PROTEIN"/>
    <property type="match status" value="1"/>
</dbReference>
<dbReference type="OrthoDB" id="426718at2759"/>
<proteinExistence type="predicted"/>
<protein>
    <submittedName>
        <fullName evidence="2">Uncharacterized protein</fullName>
    </submittedName>
</protein>
<feature type="compositionally biased region" description="Polar residues" evidence="1">
    <location>
        <begin position="58"/>
        <end position="67"/>
    </location>
</feature>
<name>A0A136JI10_9PEZI</name>
<evidence type="ECO:0000313" key="3">
    <source>
        <dbReference type="Proteomes" id="UP000070501"/>
    </source>
</evidence>
<accession>A0A136JI10</accession>
<evidence type="ECO:0000256" key="1">
    <source>
        <dbReference type="SAM" id="MobiDB-lite"/>
    </source>
</evidence>
<feature type="region of interest" description="Disordered" evidence="1">
    <location>
        <begin position="58"/>
        <end position="79"/>
    </location>
</feature>
<dbReference type="Pfam" id="PF11913">
    <property type="entry name" value="DUF3431"/>
    <property type="match status" value="1"/>
</dbReference>
<dbReference type="Proteomes" id="UP000070501">
    <property type="component" value="Unassembled WGS sequence"/>
</dbReference>